<dbReference type="RefSeq" id="WP_092767172.1">
    <property type="nucleotide sequence ID" value="NZ_FOHS01000001.1"/>
</dbReference>
<feature type="domain" description="Isopropylmalate dehydrogenase-like" evidence="3">
    <location>
        <begin position="3"/>
        <end position="330"/>
    </location>
</feature>
<gene>
    <name evidence="4" type="ORF">SAMN04487998_0069</name>
</gene>
<dbReference type="PANTHER" id="PTHR11835">
    <property type="entry name" value="DECARBOXYLATING DEHYDROGENASES-ISOCITRATE, ISOPROPYLMALATE, TARTRATE"/>
    <property type="match status" value="1"/>
</dbReference>
<sequence>MQLITLIPGDGIGPEITKAVTAIFAAAEVPVQWEEQNAGQTTFDASGELIPQALLDSLEKNRVALKGPITTPVGKGFRSINVSLRQKYDLYQNVRPAKTTAGIASRYADSGIDLVLFRENTEGLYSGLEVYDEKLGIADSFNRITREGARKICRAAFAYAAKHGRKKVTLAHKANILKMAGTIMLEACQDASREFPQVQYEDKIIDNMCMQLVMRPEQFDVIVTSNLFGDILSDLCAGLVGGLGVVAGANIGDDMAIFEAVHGSAPDIAGQNKANPTALLRSALMMLHHLGQHDKADQIEQALNLTLQDKSKCTGDLGGSASTSEFTQAIIANLGK</sequence>
<keyword evidence="5" id="KW-1185">Reference proteome</keyword>
<dbReference type="Pfam" id="PF00180">
    <property type="entry name" value="Iso_dh"/>
    <property type="match status" value="1"/>
</dbReference>
<keyword evidence="2" id="KW-0560">Oxidoreductase</keyword>
<dbReference type="GO" id="GO:0006099">
    <property type="term" value="P:tricarboxylic acid cycle"/>
    <property type="evidence" value="ECO:0007669"/>
    <property type="project" value="TreeGrafter"/>
</dbReference>
<dbReference type="GO" id="GO:0051287">
    <property type="term" value="F:NAD binding"/>
    <property type="evidence" value="ECO:0007669"/>
    <property type="project" value="InterPro"/>
</dbReference>
<dbReference type="PANTHER" id="PTHR11835:SF34">
    <property type="entry name" value="ISOCITRATE DEHYDROGENASE [NAD] SUBUNIT ALPHA, MITOCHONDRIAL"/>
    <property type="match status" value="1"/>
</dbReference>
<reference evidence="5" key="1">
    <citation type="submission" date="2016-10" db="EMBL/GenBank/DDBJ databases">
        <authorList>
            <person name="Varghese N."/>
            <person name="Submissions S."/>
        </authorList>
    </citation>
    <scope>NUCLEOTIDE SEQUENCE [LARGE SCALE GENOMIC DNA]</scope>
    <source>
        <strain evidence="5">DSM 15310</strain>
    </source>
</reference>
<dbReference type="InterPro" id="IPR019818">
    <property type="entry name" value="IsoCit/isopropylmalate_DH_CS"/>
</dbReference>
<accession>A0A1H9YSA0</accession>
<dbReference type="EMBL" id="FOHS01000001">
    <property type="protein sequence ID" value="SES71992.1"/>
    <property type="molecule type" value="Genomic_DNA"/>
</dbReference>
<organism evidence="4 5">
    <name type="scientific">Hymenobacter actinosclerus</name>
    <dbReference type="NCBI Taxonomy" id="82805"/>
    <lineage>
        <taxon>Bacteria</taxon>
        <taxon>Pseudomonadati</taxon>
        <taxon>Bacteroidota</taxon>
        <taxon>Cytophagia</taxon>
        <taxon>Cytophagales</taxon>
        <taxon>Hymenobacteraceae</taxon>
        <taxon>Hymenobacter</taxon>
    </lineage>
</organism>
<dbReference type="AlphaFoldDB" id="A0A1H9YSA0"/>
<evidence type="ECO:0000313" key="4">
    <source>
        <dbReference type="EMBL" id="SES71992.1"/>
    </source>
</evidence>
<name>A0A1H9YSA0_9BACT</name>
<dbReference type="OrthoDB" id="9806254at2"/>
<evidence type="ECO:0000313" key="5">
    <source>
        <dbReference type="Proteomes" id="UP000198697"/>
    </source>
</evidence>
<dbReference type="Proteomes" id="UP000198697">
    <property type="component" value="Unassembled WGS sequence"/>
</dbReference>
<dbReference type="GO" id="GO:0000287">
    <property type="term" value="F:magnesium ion binding"/>
    <property type="evidence" value="ECO:0007669"/>
    <property type="project" value="InterPro"/>
</dbReference>
<proteinExistence type="inferred from homology"/>
<evidence type="ECO:0000259" key="3">
    <source>
        <dbReference type="SMART" id="SM01329"/>
    </source>
</evidence>
<dbReference type="STRING" id="82805.SAMN04487998_0069"/>
<dbReference type="GO" id="GO:0006102">
    <property type="term" value="P:isocitrate metabolic process"/>
    <property type="evidence" value="ECO:0007669"/>
    <property type="project" value="TreeGrafter"/>
</dbReference>
<dbReference type="Gene3D" id="3.40.718.10">
    <property type="entry name" value="Isopropylmalate Dehydrogenase"/>
    <property type="match status" value="1"/>
</dbReference>
<comment type="similarity">
    <text evidence="1">Belongs to the isocitrate and isopropylmalate dehydrogenases family.</text>
</comment>
<evidence type="ECO:0000256" key="2">
    <source>
        <dbReference type="ARBA" id="ARBA00023002"/>
    </source>
</evidence>
<evidence type="ECO:0000256" key="1">
    <source>
        <dbReference type="ARBA" id="ARBA00007769"/>
    </source>
</evidence>
<dbReference type="InterPro" id="IPR024084">
    <property type="entry name" value="IsoPropMal-DH-like_dom"/>
</dbReference>
<dbReference type="GO" id="GO:0004449">
    <property type="term" value="F:isocitrate dehydrogenase (NAD+) activity"/>
    <property type="evidence" value="ECO:0007669"/>
    <property type="project" value="TreeGrafter"/>
</dbReference>
<dbReference type="SUPFAM" id="SSF53659">
    <property type="entry name" value="Isocitrate/Isopropylmalate dehydrogenase-like"/>
    <property type="match status" value="1"/>
</dbReference>
<dbReference type="SMART" id="SM01329">
    <property type="entry name" value="Iso_dh"/>
    <property type="match status" value="1"/>
</dbReference>
<dbReference type="PROSITE" id="PS00470">
    <property type="entry name" value="IDH_IMDH"/>
    <property type="match status" value="1"/>
</dbReference>
<protein>
    <submittedName>
        <fullName evidence="4">Isocitrate dehydrogenase (NAD+)</fullName>
    </submittedName>
</protein>